<keyword evidence="4" id="KW-1185">Reference proteome</keyword>
<evidence type="ECO:0000313" key="4">
    <source>
        <dbReference type="Proteomes" id="UP000239001"/>
    </source>
</evidence>
<evidence type="ECO:0000313" key="3">
    <source>
        <dbReference type="EMBL" id="PSF38394.1"/>
    </source>
</evidence>
<accession>A0A2T1M152</accession>
<reference evidence="3 4" key="1">
    <citation type="submission" date="2018-03" db="EMBL/GenBank/DDBJ databases">
        <title>The ancient ancestry and fast evolution of plastids.</title>
        <authorList>
            <person name="Moore K.R."/>
            <person name="Magnabosco C."/>
            <person name="Momper L."/>
            <person name="Gold D.A."/>
            <person name="Bosak T."/>
            <person name="Fournier G.P."/>
        </authorList>
    </citation>
    <scope>NUCLEOTIDE SEQUENCE [LARGE SCALE GENOMIC DNA]</scope>
    <source>
        <strain evidence="3 4">CCALA 016</strain>
    </source>
</reference>
<feature type="region of interest" description="Disordered" evidence="1">
    <location>
        <begin position="382"/>
        <end position="417"/>
    </location>
</feature>
<feature type="compositionally biased region" description="Polar residues" evidence="1">
    <location>
        <begin position="397"/>
        <end position="417"/>
    </location>
</feature>
<sequence>MSNVTRFNRKNIIFTTVSLLMSYFSLFSQTQAATLYSLTTLDSNSSTEGFAQINQNFLASNLVSLESLDTQLFSLNTSSEETNKLLAMTLALSKADTVTRSALSFSKVVNSLKQLEFTFNKERELEVKTLPQVGFSDVYEGIYEFKNLYGRRPGPVERLVGDYLAFDPSAVPATELPKAYFYSSNSVTIGIAQPVLLNQPNEVSVDNYIAQGTDLNNFPRVQEGLKLNRVKPEEQKLDSTLQLWPRNPFATEVGVYGANTNSNLQQLEQFGNLAVAVNFRLIPRDILLNQLDLEVDWVNEGEYSNNLRESVERITEQNRLSQENFQNRVESKQKIISQSQQQYQRAIQNRMSQNFQNSSYEKQRNQQIPGLSRYQAPKINLNQTPKNLPLVPKAPPYSNSVPKTNYTQPIGGNNNSR</sequence>
<dbReference type="AlphaFoldDB" id="A0A2T1M152"/>
<proteinExistence type="predicted"/>
<dbReference type="RefSeq" id="WP_106455837.1">
    <property type="nucleotide sequence ID" value="NZ_PXOH01000004.1"/>
</dbReference>
<feature type="signal peptide" evidence="2">
    <location>
        <begin position="1"/>
        <end position="32"/>
    </location>
</feature>
<protein>
    <recommendedName>
        <fullName evidence="5">TolC family protein</fullName>
    </recommendedName>
</protein>
<keyword evidence="2" id="KW-0732">Signal</keyword>
<organism evidence="3 4">
    <name type="scientific">Aphanothece hegewaldii CCALA 016</name>
    <dbReference type="NCBI Taxonomy" id="2107694"/>
    <lineage>
        <taxon>Bacteria</taxon>
        <taxon>Bacillati</taxon>
        <taxon>Cyanobacteriota</taxon>
        <taxon>Cyanophyceae</taxon>
        <taxon>Oscillatoriophycideae</taxon>
        <taxon>Chroococcales</taxon>
        <taxon>Aphanothecaceae</taxon>
        <taxon>Aphanothece</taxon>
    </lineage>
</organism>
<reference evidence="3 4" key="2">
    <citation type="submission" date="2018-03" db="EMBL/GenBank/DDBJ databases">
        <authorList>
            <person name="Keele B.F."/>
        </authorList>
    </citation>
    <scope>NUCLEOTIDE SEQUENCE [LARGE SCALE GENOMIC DNA]</scope>
    <source>
        <strain evidence="3 4">CCALA 016</strain>
    </source>
</reference>
<dbReference type="Proteomes" id="UP000239001">
    <property type="component" value="Unassembled WGS sequence"/>
</dbReference>
<evidence type="ECO:0000256" key="1">
    <source>
        <dbReference type="SAM" id="MobiDB-lite"/>
    </source>
</evidence>
<name>A0A2T1M152_9CHRO</name>
<gene>
    <name evidence="3" type="ORF">C7H19_05240</name>
</gene>
<evidence type="ECO:0000256" key="2">
    <source>
        <dbReference type="SAM" id="SignalP"/>
    </source>
</evidence>
<evidence type="ECO:0008006" key="5">
    <source>
        <dbReference type="Google" id="ProtNLM"/>
    </source>
</evidence>
<dbReference type="EMBL" id="PXOH01000004">
    <property type="protein sequence ID" value="PSF38394.1"/>
    <property type="molecule type" value="Genomic_DNA"/>
</dbReference>
<feature type="chain" id="PRO_5015573860" description="TolC family protein" evidence="2">
    <location>
        <begin position="33"/>
        <end position="417"/>
    </location>
</feature>
<comment type="caution">
    <text evidence="3">The sequence shown here is derived from an EMBL/GenBank/DDBJ whole genome shotgun (WGS) entry which is preliminary data.</text>
</comment>